<reference evidence="2" key="1">
    <citation type="submission" date="2019-12" db="EMBL/GenBank/DDBJ databases">
        <title>An insight into the sialome of adult female Ixodes ricinus ticks feeding for 6 days.</title>
        <authorList>
            <person name="Perner J."/>
            <person name="Ribeiro J.M.C."/>
        </authorList>
    </citation>
    <scope>NUCLEOTIDE SEQUENCE</scope>
    <source>
        <strain evidence="2">Semi-engorged</strain>
        <tissue evidence="2">Salivary glands</tissue>
    </source>
</reference>
<sequence length="66" mass="7483">MCLLSLWSTLAGYCAQIFATKNKSPYIFCRTIASKPTRKRKRRVVFKVVLNMTKNKLSSGKACARP</sequence>
<dbReference type="AlphaFoldDB" id="A0A6B0TQI5"/>
<accession>A0A6B0TQI5</accession>
<feature type="signal peptide" evidence="1">
    <location>
        <begin position="1"/>
        <end position="19"/>
    </location>
</feature>
<evidence type="ECO:0000256" key="1">
    <source>
        <dbReference type="SAM" id="SignalP"/>
    </source>
</evidence>
<proteinExistence type="predicted"/>
<protein>
    <submittedName>
        <fullName evidence="2">Putative secreted protein</fullName>
    </submittedName>
</protein>
<evidence type="ECO:0000313" key="2">
    <source>
        <dbReference type="EMBL" id="MXU82112.1"/>
    </source>
</evidence>
<name>A0A6B0TQI5_IXORI</name>
<feature type="chain" id="PRO_5025533282" evidence="1">
    <location>
        <begin position="20"/>
        <end position="66"/>
    </location>
</feature>
<organism evidence="2">
    <name type="scientific">Ixodes ricinus</name>
    <name type="common">Common tick</name>
    <name type="synonym">Acarus ricinus</name>
    <dbReference type="NCBI Taxonomy" id="34613"/>
    <lineage>
        <taxon>Eukaryota</taxon>
        <taxon>Metazoa</taxon>
        <taxon>Ecdysozoa</taxon>
        <taxon>Arthropoda</taxon>
        <taxon>Chelicerata</taxon>
        <taxon>Arachnida</taxon>
        <taxon>Acari</taxon>
        <taxon>Parasitiformes</taxon>
        <taxon>Ixodida</taxon>
        <taxon>Ixodoidea</taxon>
        <taxon>Ixodidae</taxon>
        <taxon>Ixodinae</taxon>
        <taxon>Ixodes</taxon>
    </lineage>
</organism>
<dbReference type="EMBL" id="GIFC01000029">
    <property type="protein sequence ID" value="MXU82112.1"/>
    <property type="molecule type" value="Transcribed_RNA"/>
</dbReference>
<keyword evidence="1" id="KW-0732">Signal</keyword>